<accession>Q5V5D8</accession>
<dbReference type="Proteomes" id="UP000001169">
    <property type="component" value="Chromosome I"/>
</dbReference>
<keyword evidence="3" id="KW-1185">Reference proteome</keyword>
<feature type="transmembrane region" description="Helical" evidence="1">
    <location>
        <begin position="164"/>
        <end position="187"/>
    </location>
</feature>
<evidence type="ECO:0008006" key="4">
    <source>
        <dbReference type="Google" id="ProtNLM"/>
    </source>
</evidence>
<dbReference type="PATRIC" id="fig|272569.17.peg.996"/>
<name>Q5V5D8_HALMA</name>
<dbReference type="EnsemblBacteria" id="AAV45264">
    <property type="protein sequence ID" value="AAV45264"/>
    <property type="gene ID" value="rrnAC0203"/>
</dbReference>
<proteinExistence type="predicted"/>
<keyword evidence="1" id="KW-0812">Transmembrane</keyword>
<dbReference type="KEGG" id="hma:rrnAC0203"/>
<reference evidence="2 3" key="1">
    <citation type="journal article" date="2004" name="Genome Res.">
        <title>Genome sequence of Haloarcula marismortui: a halophilic archaeon from the Dead Sea.</title>
        <authorList>
            <person name="Baliga N.S."/>
            <person name="Bonneau R."/>
            <person name="Facciotti M.T."/>
            <person name="Pan M."/>
            <person name="Glusman G."/>
            <person name="Deutsch E.W."/>
            <person name="Shannon P."/>
            <person name="Chiu Y."/>
            <person name="Weng R.S."/>
            <person name="Gan R.R."/>
            <person name="Hung P."/>
            <person name="Date S.V."/>
            <person name="Marcotte E."/>
            <person name="Hood L."/>
            <person name="Ng W.V."/>
        </authorList>
    </citation>
    <scope>NUCLEOTIDE SEQUENCE [LARGE SCALE GENOMIC DNA]</scope>
    <source>
        <strain evidence="3">ATCC 43049 / DSM 3752 / JCM 8966 / VKM B-1809</strain>
    </source>
</reference>
<dbReference type="HOGENOM" id="CLU_115695_0_0_2"/>
<dbReference type="PaxDb" id="272569-rrnAC0203"/>
<feature type="transmembrane region" description="Helical" evidence="1">
    <location>
        <begin position="123"/>
        <end position="144"/>
    </location>
</feature>
<dbReference type="eggNOG" id="arCOG06357">
    <property type="taxonomic scope" value="Archaea"/>
</dbReference>
<sequence length="205" mass="21515">MCCYGRANKHSLPRREQSSVYLLPYYKPCRMSQRHTVSRLSAVTKYRWVAGGVSGLVAGVGMGVVFHAGANLMPFIGALYGWPTVVGGWVVHLLNSTLAGLLFAFVVSRPVFHSQIESVGESVAAGVVFAAAIGLLSTGFLLPVSMSALGVQSFPEPLVPLPGMLGSVLVVASVGVAHLAYGLLLGWTYAAARGRRAPDSVASEA</sequence>
<evidence type="ECO:0000313" key="3">
    <source>
        <dbReference type="Proteomes" id="UP000001169"/>
    </source>
</evidence>
<dbReference type="EMBL" id="AY596297">
    <property type="protein sequence ID" value="AAV45264.1"/>
    <property type="molecule type" value="Genomic_DNA"/>
</dbReference>
<keyword evidence="1" id="KW-1133">Transmembrane helix</keyword>
<gene>
    <name evidence="2" type="ordered locus">rrnAC0203</name>
</gene>
<organism evidence="2 3">
    <name type="scientific">Haloarcula marismortui (strain ATCC 43049 / DSM 3752 / JCM 8966 / VKM B-1809)</name>
    <name type="common">Halobacterium marismortui</name>
    <dbReference type="NCBI Taxonomy" id="272569"/>
    <lineage>
        <taxon>Archaea</taxon>
        <taxon>Methanobacteriati</taxon>
        <taxon>Methanobacteriota</taxon>
        <taxon>Stenosarchaea group</taxon>
        <taxon>Halobacteria</taxon>
        <taxon>Halobacteriales</taxon>
        <taxon>Haloarculaceae</taxon>
        <taxon>Haloarcula</taxon>
    </lineage>
</organism>
<protein>
    <recommendedName>
        <fullName evidence="4">Histidine kinase</fullName>
    </recommendedName>
</protein>
<dbReference type="AlphaFoldDB" id="Q5V5D8"/>
<feature type="transmembrane region" description="Helical" evidence="1">
    <location>
        <begin position="48"/>
        <end position="69"/>
    </location>
</feature>
<feature type="transmembrane region" description="Helical" evidence="1">
    <location>
        <begin position="89"/>
        <end position="111"/>
    </location>
</feature>
<evidence type="ECO:0000313" key="2">
    <source>
        <dbReference type="EMBL" id="AAV45264.1"/>
    </source>
</evidence>
<keyword evidence="1" id="KW-0472">Membrane</keyword>
<evidence type="ECO:0000256" key="1">
    <source>
        <dbReference type="SAM" id="Phobius"/>
    </source>
</evidence>